<accession>A0ABT2RZN3</accession>
<proteinExistence type="predicted"/>
<dbReference type="CDD" id="cd05013">
    <property type="entry name" value="SIS_RpiR"/>
    <property type="match status" value="1"/>
</dbReference>
<feature type="domain" description="SIS" evidence="5">
    <location>
        <begin position="124"/>
        <end position="264"/>
    </location>
</feature>
<keyword evidence="2" id="KW-0238">DNA-binding</keyword>
<reference evidence="6 7" key="1">
    <citation type="journal article" date="2021" name="ISME Commun">
        <title>Automated analysis of genomic sequences facilitates high-throughput and comprehensive description of bacteria.</title>
        <authorList>
            <person name="Hitch T.C.A."/>
        </authorList>
    </citation>
    <scope>NUCLEOTIDE SEQUENCE [LARGE SCALE GENOMIC DNA]</scope>
    <source>
        <strain evidence="6 7">Sanger_04</strain>
    </source>
</reference>
<organism evidence="6 7">
    <name type="scientific">Laedolimicola ammoniilytica</name>
    <dbReference type="NCBI Taxonomy" id="2981771"/>
    <lineage>
        <taxon>Bacteria</taxon>
        <taxon>Bacillati</taxon>
        <taxon>Bacillota</taxon>
        <taxon>Clostridia</taxon>
        <taxon>Lachnospirales</taxon>
        <taxon>Lachnospiraceae</taxon>
        <taxon>Laedolimicola</taxon>
    </lineage>
</organism>
<comment type="caution">
    <text evidence="6">The sequence shown here is derived from an EMBL/GenBank/DDBJ whole genome shotgun (WGS) entry which is preliminary data.</text>
</comment>
<keyword evidence="7" id="KW-1185">Reference proteome</keyword>
<dbReference type="RefSeq" id="WP_158364504.1">
    <property type="nucleotide sequence ID" value="NZ_JAOQKC010000019.1"/>
</dbReference>
<dbReference type="InterPro" id="IPR000281">
    <property type="entry name" value="HTH_RpiR"/>
</dbReference>
<feature type="domain" description="HTH rpiR-type" evidence="4">
    <location>
        <begin position="4"/>
        <end position="80"/>
    </location>
</feature>
<dbReference type="PROSITE" id="PS51071">
    <property type="entry name" value="HTH_RPIR"/>
    <property type="match status" value="1"/>
</dbReference>
<dbReference type="InterPro" id="IPR047640">
    <property type="entry name" value="RpiR-like"/>
</dbReference>
<protein>
    <submittedName>
        <fullName evidence="6">MurR/RpiR family transcriptional regulator</fullName>
    </submittedName>
</protein>
<dbReference type="InterPro" id="IPR009057">
    <property type="entry name" value="Homeodomain-like_sf"/>
</dbReference>
<evidence type="ECO:0000259" key="4">
    <source>
        <dbReference type="PROSITE" id="PS51071"/>
    </source>
</evidence>
<evidence type="ECO:0000256" key="2">
    <source>
        <dbReference type="ARBA" id="ARBA00023125"/>
    </source>
</evidence>
<evidence type="ECO:0000259" key="5">
    <source>
        <dbReference type="PROSITE" id="PS51464"/>
    </source>
</evidence>
<dbReference type="SUPFAM" id="SSF46689">
    <property type="entry name" value="Homeodomain-like"/>
    <property type="match status" value="1"/>
</dbReference>
<dbReference type="InterPro" id="IPR046348">
    <property type="entry name" value="SIS_dom_sf"/>
</dbReference>
<dbReference type="Pfam" id="PF01418">
    <property type="entry name" value="HTH_6"/>
    <property type="match status" value="1"/>
</dbReference>
<dbReference type="Gene3D" id="1.10.10.10">
    <property type="entry name" value="Winged helix-like DNA-binding domain superfamily/Winged helix DNA-binding domain"/>
    <property type="match status" value="1"/>
</dbReference>
<dbReference type="InterPro" id="IPR035472">
    <property type="entry name" value="RpiR-like_SIS"/>
</dbReference>
<dbReference type="PANTHER" id="PTHR30514">
    <property type="entry name" value="GLUCOKINASE"/>
    <property type="match status" value="1"/>
</dbReference>
<dbReference type="SUPFAM" id="SSF53697">
    <property type="entry name" value="SIS domain"/>
    <property type="match status" value="1"/>
</dbReference>
<dbReference type="PROSITE" id="PS51464">
    <property type="entry name" value="SIS"/>
    <property type="match status" value="1"/>
</dbReference>
<gene>
    <name evidence="6" type="ORF">OCV63_12950</name>
</gene>
<keyword evidence="3" id="KW-0804">Transcription</keyword>
<evidence type="ECO:0000313" key="6">
    <source>
        <dbReference type="EMBL" id="MCU6697794.1"/>
    </source>
</evidence>
<name>A0ABT2RZN3_9FIRM</name>
<dbReference type="Proteomes" id="UP001652461">
    <property type="component" value="Unassembled WGS sequence"/>
</dbReference>
<keyword evidence="1" id="KW-0805">Transcription regulation</keyword>
<dbReference type="InterPro" id="IPR036388">
    <property type="entry name" value="WH-like_DNA-bd_sf"/>
</dbReference>
<dbReference type="PANTHER" id="PTHR30514:SF1">
    <property type="entry name" value="HTH-TYPE TRANSCRIPTIONAL REGULATOR HEXR-RELATED"/>
    <property type="match status" value="1"/>
</dbReference>
<evidence type="ECO:0000256" key="3">
    <source>
        <dbReference type="ARBA" id="ARBA00023163"/>
    </source>
</evidence>
<dbReference type="InterPro" id="IPR001347">
    <property type="entry name" value="SIS_dom"/>
</dbReference>
<evidence type="ECO:0000256" key="1">
    <source>
        <dbReference type="ARBA" id="ARBA00023015"/>
    </source>
</evidence>
<sequence length="283" mass="31693">MNHLTVKMRIKSTYRDMNPKEKQIADYILANIKLVSRSSISDLAHNLGVADSTVYQFTKKLGYDGFKDFKVNLLTEEFDSEISIHEKISEQDSPDAMLQKVFDSSIKALEDTRHIAQGGQFQKAAALMSSADRVWFFGIGGSNAVAFDSYHKFLRSPIPCGYASDYHLQLMNAGLLTEKDCAFLISHTGLNKDTLAIARLAKENGAKLIVLTSYPLSPLAKMADIVLVSTAEEITWRSESLSSRLSQLCIMDALFVMIMFHNEEGAHESLKKIRHAISYTREN</sequence>
<dbReference type="EMBL" id="JAOQKC010000019">
    <property type="protein sequence ID" value="MCU6697794.1"/>
    <property type="molecule type" value="Genomic_DNA"/>
</dbReference>
<dbReference type="Gene3D" id="3.40.50.10490">
    <property type="entry name" value="Glucose-6-phosphate isomerase like protein, domain 1"/>
    <property type="match status" value="1"/>
</dbReference>
<evidence type="ECO:0000313" key="7">
    <source>
        <dbReference type="Proteomes" id="UP001652461"/>
    </source>
</evidence>
<dbReference type="Pfam" id="PF01380">
    <property type="entry name" value="SIS"/>
    <property type="match status" value="1"/>
</dbReference>